<dbReference type="EMBL" id="ASGZ01000060">
    <property type="protein sequence ID" value="ESP87311.1"/>
    <property type="molecule type" value="Genomic_DNA"/>
</dbReference>
<proteinExistence type="predicted"/>
<dbReference type="Proteomes" id="UP000017840">
    <property type="component" value="Unassembled WGS sequence"/>
</dbReference>
<name>V4GQL5_9EURY</name>
<dbReference type="AlphaFoldDB" id="V4GQL5"/>
<comment type="caution">
    <text evidence="2">The sequence shown here is derived from an EMBL/GenBank/DDBJ whole genome shotgun (WGS) entry which is preliminary data.</text>
</comment>
<reference evidence="2 3" key="1">
    <citation type="journal article" date="2013" name="Genome Announc.">
        <title>Draft Genome Sequence of 'Candidatus Halobonum tyrrellensis' Strain G22, Isolated from the Hypersaline Waters of Lake Tyrrell, Australia.</title>
        <authorList>
            <person name="Ugalde J.A."/>
            <person name="Narasingarao P."/>
            <person name="Kuo S."/>
            <person name="Podell S."/>
            <person name="Allen E.E."/>
        </authorList>
    </citation>
    <scope>NUCLEOTIDE SEQUENCE [LARGE SCALE GENOMIC DNA]</scope>
    <source>
        <strain evidence="2 3">G22</strain>
    </source>
</reference>
<accession>V4GQL5</accession>
<dbReference type="RefSeq" id="WP_023395480.1">
    <property type="nucleotide sequence ID" value="NZ_ASGZ01000060.1"/>
</dbReference>
<keyword evidence="3" id="KW-1185">Reference proteome</keyword>
<evidence type="ECO:0000313" key="2">
    <source>
        <dbReference type="EMBL" id="ESP87311.1"/>
    </source>
</evidence>
<protein>
    <submittedName>
        <fullName evidence="2">Uncharacterized protein</fullName>
    </submittedName>
</protein>
<feature type="compositionally biased region" description="Low complexity" evidence="1">
    <location>
        <begin position="14"/>
        <end position="23"/>
    </location>
</feature>
<evidence type="ECO:0000313" key="3">
    <source>
        <dbReference type="Proteomes" id="UP000017840"/>
    </source>
</evidence>
<sequence>MPDGRAPSDDDDPGSAAGDAPGANGTGIRPADADGGREYRKTVEGALARLRKYYGEEGSEGAVTEE</sequence>
<evidence type="ECO:0000256" key="1">
    <source>
        <dbReference type="SAM" id="MobiDB-lite"/>
    </source>
</evidence>
<feature type="region of interest" description="Disordered" evidence="1">
    <location>
        <begin position="1"/>
        <end position="39"/>
    </location>
</feature>
<gene>
    <name evidence="2" type="ORF">K933_14533</name>
</gene>
<organism evidence="2 3">
    <name type="scientific">Candidatus Halobonum tyrrellensis G22</name>
    <dbReference type="NCBI Taxonomy" id="1324957"/>
    <lineage>
        <taxon>Archaea</taxon>
        <taxon>Methanobacteriati</taxon>
        <taxon>Methanobacteriota</taxon>
        <taxon>Stenosarchaea group</taxon>
        <taxon>Halobacteria</taxon>
        <taxon>Halobacteriales</taxon>
        <taxon>Haloferacaceae</taxon>
        <taxon>Candidatus Halobonum</taxon>
    </lineage>
</organism>